<dbReference type="Proteomes" id="UP000610760">
    <property type="component" value="Unassembled WGS sequence"/>
</dbReference>
<evidence type="ECO:0000313" key="3">
    <source>
        <dbReference type="Proteomes" id="UP000610760"/>
    </source>
</evidence>
<keyword evidence="1" id="KW-0812">Transmembrane</keyword>
<sequence length="351" mass="37910">MSNSRIDECMDLLDEEFLAEIEMEELALTQQEQNHIQDNVMKEVGCKRKRWSRRGVAILVAAAIGVSSLTVAVAAAFDMGPAFQKFFGASGENDIALLSAAGGQVVASDTKGGYTVDVKGVVGDKKSVNILFDLTAPEGETVTDMYRFSDTRIWLEKNGPTSMGWYVTQIDDGNPSDNKASYVISCTTDKNFSGEKVSLALGNLVNDSIQSGDLEEPSTILEAGEWKLDFKMDYKDTSKSYKVNKEFDYSGQTVTLKSVSISPLSASFELQGKVALDELEVSSKGTFLSDESGDYDVSIQMKDGTVFQEFTGGGTGSEGLKAVATIQFAKVIDPADIASITYRGITIPVAE</sequence>
<name>A0A926E7E4_9FIRM</name>
<protein>
    <submittedName>
        <fullName evidence="2">DUF4179 domain-containing protein</fullName>
    </submittedName>
</protein>
<gene>
    <name evidence="2" type="ORF">H8710_12220</name>
</gene>
<dbReference type="RefSeq" id="WP_249296119.1">
    <property type="nucleotide sequence ID" value="NZ_JACRSV010000004.1"/>
</dbReference>
<keyword evidence="3" id="KW-1185">Reference proteome</keyword>
<proteinExistence type="predicted"/>
<feature type="transmembrane region" description="Helical" evidence="1">
    <location>
        <begin position="56"/>
        <end position="77"/>
    </location>
</feature>
<keyword evidence="1" id="KW-1133">Transmembrane helix</keyword>
<dbReference type="AlphaFoldDB" id="A0A926E7E4"/>
<evidence type="ECO:0000313" key="2">
    <source>
        <dbReference type="EMBL" id="MBC8560830.1"/>
    </source>
</evidence>
<accession>A0A926E7E4</accession>
<comment type="caution">
    <text evidence="2">The sequence shown here is derived from an EMBL/GenBank/DDBJ whole genome shotgun (WGS) entry which is preliminary data.</text>
</comment>
<organism evidence="2 3">
    <name type="scientific">Fumia xinanensis</name>
    <dbReference type="NCBI Taxonomy" id="2763659"/>
    <lineage>
        <taxon>Bacteria</taxon>
        <taxon>Bacillati</taxon>
        <taxon>Bacillota</taxon>
        <taxon>Clostridia</taxon>
        <taxon>Eubacteriales</taxon>
        <taxon>Oscillospiraceae</taxon>
        <taxon>Fumia</taxon>
    </lineage>
</organism>
<reference evidence="2" key="1">
    <citation type="submission" date="2020-08" db="EMBL/GenBank/DDBJ databases">
        <title>Genome public.</title>
        <authorList>
            <person name="Liu C."/>
            <person name="Sun Q."/>
        </authorList>
    </citation>
    <scope>NUCLEOTIDE SEQUENCE</scope>
    <source>
        <strain evidence="2">NSJ-33</strain>
    </source>
</reference>
<keyword evidence="1" id="KW-0472">Membrane</keyword>
<evidence type="ECO:0000256" key="1">
    <source>
        <dbReference type="SAM" id="Phobius"/>
    </source>
</evidence>
<dbReference type="EMBL" id="JACRSV010000004">
    <property type="protein sequence ID" value="MBC8560830.1"/>
    <property type="molecule type" value="Genomic_DNA"/>
</dbReference>